<dbReference type="EMBL" id="LOCK01000039">
    <property type="protein sequence ID" value="KTE90424.1"/>
    <property type="molecule type" value="Genomic_DNA"/>
</dbReference>
<proteinExistence type="predicted"/>
<dbReference type="OrthoDB" id="9771212at2"/>
<dbReference type="OMA" id="YCYANFS"/>
<evidence type="ECO:0000313" key="3">
    <source>
        <dbReference type="Proteomes" id="UP000054623"/>
    </source>
</evidence>
<dbReference type="PATRIC" id="fig|49338.4.peg.1225"/>
<evidence type="ECO:0000313" key="2">
    <source>
        <dbReference type="EMBL" id="KTE90424.1"/>
    </source>
</evidence>
<protein>
    <submittedName>
        <fullName evidence="1">DNA repair photolyase</fullName>
    </submittedName>
</protein>
<organism evidence="1">
    <name type="scientific">Desulfitobacterium hafniense</name>
    <name type="common">Desulfitobacterium frappieri</name>
    <dbReference type="NCBI Taxonomy" id="49338"/>
    <lineage>
        <taxon>Bacteria</taxon>
        <taxon>Bacillati</taxon>
        <taxon>Bacillota</taxon>
        <taxon>Clostridia</taxon>
        <taxon>Eubacteriales</taxon>
        <taxon>Desulfitobacteriaceae</taxon>
        <taxon>Desulfitobacterium</taxon>
    </lineage>
</organism>
<evidence type="ECO:0000313" key="1">
    <source>
        <dbReference type="EMBL" id="CDX01020.1"/>
    </source>
</evidence>
<dbReference type="InterPro" id="IPR014998">
    <property type="entry name" value="DUF1848"/>
</dbReference>
<keyword evidence="1" id="KW-0456">Lyase</keyword>
<dbReference type="Pfam" id="PF08902">
    <property type="entry name" value="DUF1848"/>
    <property type="match status" value="1"/>
</dbReference>
<gene>
    <name evidence="2" type="ORF">AT727_07475</name>
    <name evidence="1" type="ORF">DPCES_1133</name>
</gene>
<dbReference type="GO" id="GO:0016829">
    <property type="term" value="F:lyase activity"/>
    <property type="evidence" value="ECO:0007669"/>
    <property type="project" value="UniProtKB-KW"/>
</dbReference>
<name>A0A098AY28_DESHA</name>
<dbReference type="RefSeq" id="WP_005814288.1">
    <property type="nucleotide sequence ID" value="NZ_CABKQQ010000051.1"/>
</dbReference>
<sequence length="317" mass="35980">MIISASRRTDIPAFYSQWLLNRLQEGYVLVPNPRNPSRYSRVELNPQVVDCLVFWTKNPSPMLPRLAEIVALGYPFYFQFTLTPYDRDLEQNLPPKETLLNIFQKLSAMLGPERVVWRYDPVILTPELGLDLEYHLRQFERMAAALAGYTQRCIFSFLDMYPKVGRAMSLALAQEAKEADETAMGRIAEGFSAIARKHDLDLFTCCEPVKLSQYGIKHASCIDQGMIEEILKCKIQVKKDPNQRPSCGCIESVEIGTYDSCPHGCLYCYGTSSPKTVRSNIARHDPKSPVLIGALPQNAIITERKMCSRKDAQLTLF</sequence>
<dbReference type="Proteomes" id="UP000054623">
    <property type="component" value="Unassembled WGS sequence"/>
</dbReference>
<accession>A0A098AY28</accession>
<reference evidence="2 3" key="2">
    <citation type="submission" date="2015-12" db="EMBL/GenBank/DDBJ databases">
        <title>Draft Genome Sequence of Desulfitobacterium hafniense Strain DH, a Sulfate-reducing Bacterium Isolated from Paddy Soils.</title>
        <authorList>
            <person name="Bao P."/>
            <person name="Zhang X."/>
            <person name="Li G."/>
        </authorList>
    </citation>
    <scope>NUCLEOTIDE SEQUENCE [LARGE SCALE GENOMIC DNA]</scope>
    <source>
        <strain evidence="2 3">DH</strain>
    </source>
</reference>
<dbReference type="AlphaFoldDB" id="A0A098AY28"/>
<dbReference type="EMBL" id="LK996017">
    <property type="protein sequence ID" value="CDX01020.1"/>
    <property type="molecule type" value="Genomic_DNA"/>
</dbReference>
<reference evidence="1" key="1">
    <citation type="submission" date="2014-07" db="EMBL/GenBank/DDBJ databases">
        <authorList>
            <person name="Hornung V.Bastian."/>
        </authorList>
    </citation>
    <scope>NUCLEOTIDE SEQUENCE</scope>
    <source>
        <strain evidence="1">PCE-S</strain>
    </source>
</reference>